<feature type="transmembrane region" description="Helical" evidence="4">
    <location>
        <begin position="48"/>
        <end position="67"/>
    </location>
</feature>
<feature type="transmembrane region" description="Helical" evidence="4">
    <location>
        <begin position="7"/>
        <end position="28"/>
    </location>
</feature>
<feature type="transmembrane region" description="Helical" evidence="4">
    <location>
        <begin position="363"/>
        <end position="382"/>
    </location>
</feature>
<proteinExistence type="predicted"/>
<dbReference type="PANTHER" id="PTHR23537">
    <property type="match status" value="1"/>
</dbReference>
<feature type="transmembrane region" description="Helical" evidence="4">
    <location>
        <begin position="109"/>
        <end position="127"/>
    </location>
</feature>
<dbReference type="InterPro" id="IPR010645">
    <property type="entry name" value="MFS_4"/>
</dbReference>
<accession>A0A1K1TM62</accession>
<evidence type="ECO:0000256" key="3">
    <source>
        <dbReference type="ARBA" id="ARBA00023136"/>
    </source>
</evidence>
<sequence length="401" mass="43072">MLPSPRLRVLLAGVFSQILCIGIARFAYTPLLPVMQDQTWMGDAVGGWLAAVNYLGYMSGALLAASISDLKLKDTLYRIGLILAVITTAAMAVTENLWLWVILRYLSGLSSAGSMLIASGLILNWLIRHHHRGELGIHFAGVGFGIVVAALSVELMMHLSQQWDAQWLWLSALGLLLAIPAWRWLPRPENASLTSSGSTLTDNPPTRRFMGLMLAAYFCAGYGYVITATFIVAFVERQPELVGMGPMAFALIGLAAAPAVMVWDLIARFTGYLNALLLTLVLQIAGILLPVIQPSLPVVLFSALLFGGTFIGSVSLVLTMAGRLYPTKPAKLMGKMTLSYGSAQVIAPALTGMLAAQSGHYNTGLWIAGGFVALGTLLVVWLKLTDQTAQQLDASARLVSR</sequence>
<evidence type="ECO:0000256" key="1">
    <source>
        <dbReference type="ARBA" id="ARBA00022692"/>
    </source>
</evidence>
<feature type="transmembrane region" description="Helical" evidence="4">
    <location>
        <begin position="214"/>
        <end position="235"/>
    </location>
</feature>
<feature type="transmembrane region" description="Helical" evidence="4">
    <location>
        <begin position="79"/>
        <end position="103"/>
    </location>
</feature>
<feature type="transmembrane region" description="Helical" evidence="4">
    <location>
        <begin position="298"/>
        <end position="325"/>
    </location>
</feature>
<keyword evidence="3 4" id="KW-0472">Membrane</keyword>
<dbReference type="STRING" id="1122209.SAMN02745752_00226"/>
<dbReference type="InterPro" id="IPR036259">
    <property type="entry name" value="MFS_trans_sf"/>
</dbReference>
<evidence type="ECO:0000313" key="7">
    <source>
        <dbReference type="Proteomes" id="UP000182350"/>
    </source>
</evidence>
<dbReference type="OrthoDB" id="9797953at2"/>
<feature type="transmembrane region" description="Helical" evidence="4">
    <location>
        <begin position="166"/>
        <end position="185"/>
    </location>
</feature>
<name>A0A1K1TM62_9GAMM</name>
<feature type="transmembrane region" description="Helical" evidence="4">
    <location>
        <begin position="247"/>
        <end position="266"/>
    </location>
</feature>
<dbReference type="Gene3D" id="1.20.1250.20">
    <property type="entry name" value="MFS general substrate transporter like domains"/>
    <property type="match status" value="2"/>
</dbReference>
<dbReference type="Pfam" id="PF06779">
    <property type="entry name" value="MFS_4"/>
    <property type="match status" value="1"/>
</dbReference>
<dbReference type="EMBL" id="FPJW01000001">
    <property type="protein sequence ID" value="SFX01664.1"/>
    <property type="molecule type" value="Genomic_DNA"/>
</dbReference>
<dbReference type="GO" id="GO:0005886">
    <property type="term" value="C:plasma membrane"/>
    <property type="evidence" value="ECO:0007669"/>
    <property type="project" value="TreeGrafter"/>
</dbReference>
<dbReference type="GO" id="GO:0022857">
    <property type="term" value="F:transmembrane transporter activity"/>
    <property type="evidence" value="ECO:0007669"/>
    <property type="project" value="InterPro"/>
</dbReference>
<dbReference type="InterPro" id="IPR020846">
    <property type="entry name" value="MFS_dom"/>
</dbReference>
<dbReference type="RefSeq" id="WP_072324473.1">
    <property type="nucleotide sequence ID" value="NZ_FPJW01000001.1"/>
</dbReference>
<evidence type="ECO:0000256" key="2">
    <source>
        <dbReference type="ARBA" id="ARBA00022989"/>
    </source>
</evidence>
<feature type="transmembrane region" description="Helical" evidence="4">
    <location>
        <begin position="273"/>
        <end position="292"/>
    </location>
</feature>
<reference evidence="6 7" key="1">
    <citation type="submission" date="2016-11" db="EMBL/GenBank/DDBJ databases">
        <authorList>
            <person name="Jaros S."/>
            <person name="Januszkiewicz K."/>
            <person name="Wedrychowicz H."/>
        </authorList>
    </citation>
    <scope>NUCLEOTIDE SEQUENCE [LARGE SCALE GENOMIC DNA]</scope>
    <source>
        <strain evidence="6 7">DSM 21637</strain>
    </source>
</reference>
<feature type="transmembrane region" description="Helical" evidence="4">
    <location>
        <begin position="337"/>
        <end position="357"/>
    </location>
</feature>
<evidence type="ECO:0000313" key="6">
    <source>
        <dbReference type="EMBL" id="SFX01664.1"/>
    </source>
</evidence>
<dbReference type="Proteomes" id="UP000182350">
    <property type="component" value="Unassembled WGS sequence"/>
</dbReference>
<dbReference type="SUPFAM" id="SSF103473">
    <property type="entry name" value="MFS general substrate transporter"/>
    <property type="match status" value="1"/>
</dbReference>
<evidence type="ECO:0000259" key="5">
    <source>
        <dbReference type="PROSITE" id="PS50850"/>
    </source>
</evidence>
<organism evidence="6 7">
    <name type="scientific">Marinospirillum alkaliphilum DSM 21637</name>
    <dbReference type="NCBI Taxonomy" id="1122209"/>
    <lineage>
        <taxon>Bacteria</taxon>
        <taxon>Pseudomonadati</taxon>
        <taxon>Pseudomonadota</taxon>
        <taxon>Gammaproteobacteria</taxon>
        <taxon>Oceanospirillales</taxon>
        <taxon>Oceanospirillaceae</taxon>
        <taxon>Marinospirillum</taxon>
    </lineage>
</organism>
<dbReference type="PANTHER" id="PTHR23537:SF1">
    <property type="entry name" value="SUGAR TRANSPORTER"/>
    <property type="match status" value="1"/>
</dbReference>
<feature type="domain" description="Major facilitator superfamily (MFS) profile" evidence="5">
    <location>
        <begin position="6"/>
        <end position="387"/>
    </location>
</feature>
<keyword evidence="2 4" id="KW-1133">Transmembrane helix</keyword>
<feature type="transmembrane region" description="Helical" evidence="4">
    <location>
        <begin position="139"/>
        <end position="160"/>
    </location>
</feature>
<dbReference type="PROSITE" id="PS50850">
    <property type="entry name" value="MFS"/>
    <property type="match status" value="1"/>
</dbReference>
<protein>
    <submittedName>
        <fullName evidence="6">Predicted arabinose efflux permease, MFS family</fullName>
    </submittedName>
</protein>
<evidence type="ECO:0000256" key="4">
    <source>
        <dbReference type="SAM" id="Phobius"/>
    </source>
</evidence>
<keyword evidence="1 4" id="KW-0812">Transmembrane</keyword>
<gene>
    <name evidence="6" type="ORF">SAMN02745752_00226</name>
</gene>
<dbReference type="AlphaFoldDB" id="A0A1K1TM62"/>
<keyword evidence="7" id="KW-1185">Reference proteome</keyword>